<dbReference type="AlphaFoldDB" id="A3BDL0"/>
<gene>
    <name evidence="2" type="ORF">OsJ_21982</name>
</gene>
<name>A3BDL0_ORYSJ</name>
<feature type="region of interest" description="Disordered" evidence="1">
    <location>
        <begin position="33"/>
        <end position="71"/>
    </location>
</feature>
<protein>
    <submittedName>
        <fullName evidence="2">Uncharacterized protein</fullName>
    </submittedName>
</protein>
<organism evidence="2">
    <name type="scientific">Oryza sativa subsp. japonica</name>
    <name type="common">Rice</name>
    <dbReference type="NCBI Taxonomy" id="39947"/>
    <lineage>
        <taxon>Eukaryota</taxon>
        <taxon>Viridiplantae</taxon>
        <taxon>Streptophyta</taxon>
        <taxon>Embryophyta</taxon>
        <taxon>Tracheophyta</taxon>
        <taxon>Spermatophyta</taxon>
        <taxon>Magnoliopsida</taxon>
        <taxon>Liliopsida</taxon>
        <taxon>Poales</taxon>
        <taxon>Poaceae</taxon>
        <taxon>BOP clade</taxon>
        <taxon>Oryzoideae</taxon>
        <taxon>Oryzeae</taxon>
        <taxon>Oryzinae</taxon>
        <taxon>Oryza</taxon>
        <taxon>Oryza sativa</taxon>
    </lineage>
</organism>
<evidence type="ECO:0000256" key="1">
    <source>
        <dbReference type="SAM" id="MobiDB-lite"/>
    </source>
</evidence>
<sequence>MEGGRRWGSDEAGCIPGAGGGVGAAGGRLEWSKGGVGLRGRPEDALVAPSRGTRTSRGARTSLAALSRGGDALSRGHTFAGPGIEAPGNAFVGAGAAGVVGEAAGGVWEGLLGALFGVRAPATLLLRLLETAIRGGSSQEGGE</sequence>
<dbReference type="EMBL" id="CM000143">
    <property type="protein sequence ID" value="EAZ37649.1"/>
    <property type="molecule type" value="Genomic_DNA"/>
</dbReference>
<dbReference type="Proteomes" id="UP000007752">
    <property type="component" value="Chromosome 6"/>
</dbReference>
<accession>A3BDL0</accession>
<evidence type="ECO:0000313" key="2">
    <source>
        <dbReference type="EMBL" id="EAZ37649.1"/>
    </source>
</evidence>
<reference evidence="2" key="2">
    <citation type="submission" date="2008-12" db="EMBL/GenBank/DDBJ databases">
        <title>Improved gene annotation of the rice (Oryza sativa) genomes.</title>
        <authorList>
            <person name="Wang J."/>
            <person name="Li R."/>
            <person name="Fan W."/>
            <person name="Huang Q."/>
            <person name="Zhang J."/>
            <person name="Zhou Y."/>
            <person name="Hu Y."/>
            <person name="Zi S."/>
            <person name="Li J."/>
            <person name="Ni P."/>
            <person name="Zheng H."/>
            <person name="Zhang Y."/>
            <person name="Zhao M."/>
            <person name="Hao Q."/>
            <person name="McDermott J."/>
            <person name="Samudrala R."/>
            <person name="Kristiansen K."/>
            <person name="Wong G.K.-S."/>
        </authorList>
    </citation>
    <scope>NUCLEOTIDE SEQUENCE</scope>
</reference>
<reference evidence="2" key="1">
    <citation type="journal article" date="2005" name="PLoS Biol.">
        <title>The genomes of Oryza sativa: a history of duplications.</title>
        <authorList>
            <person name="Yu J."/>
            <person name="Wang J."/>
            <person name="Lin W."/>
            <person name="Li S."/>
            <person name="Li H."/>
            <person name="Zhou J."/>
            <person name="Ni P."/>
            <person name="Dong W."/>
            <person name="Hu S."/>
            <person name="Zeng C."/>
            <person name="Zhang J."/>
            <person name="Zhang Y."/>
            <person name="Li R."/>
            <person name="Xu Z."/>
            <person name="Li S."/>
            <person name="Li X."/>
            <person name="Zheng H."/>
            <person name="Cong L."/>
            <person name="Lin L."/>
            <person name="Yin J."/>
            <person name="Geng J."/>
            <person name="Li G."/>
            <person name="Shi J."/>
            <person name="Liu J."/>
            <person name="Lv H."/>
            <person name="Li J."/>
            <person name="Wang J."/>
            <person name="Deng Y."/>
            <person name="Ran L."/>
            <person name="Shi X."/>
            <person name="Wang X."/>
            <person name="Wu Q."/>
            <person name="Li C."/>
            <person name="Ren X."/>
            <person name="Wang J."/>
            <person name="Wang X."/>
            <person name="Li D."/>
            <person name="Liu D."/>
            <person name="Zhang X."/>
            <person name="Ji Z."/>
            <person name="Zhao W."/>
            <person name="Sun Y."/>
            <person name="Zhang Z."/>
            <person name="Bao J."/>
            <person name="Han Y."/>
            <person name="Dong L."/>
            <person name="Ji J."/>
            <person name="Chen P."/>
            <person name="Wu S."/>
            <person name="Liu J."/>
            <person name="Xiao Y."/>
            <person name="Bu D."/>
            <person name="Tan J."/>
            <person name="Yang L."/>
            <person name="Ye C."/>
            <person name="Zhang J."/>
            <person name="Xu J."/>
            <person name="Zhou Y."/>
            <person name="Yu Y."/>
            <person name="Zhang B."/>
            <person name="Zhuang S."/>
            <person name="Wei H."/>
            <person name="Liu B."/>
            <person name="Lei M."/>
            <person name="Yu H."/>
            <person name="Li Y."/>
            <person name="Xu H."/>
            <person name="Wei S."/>
            <person name="He X."/>
            <person name="Fang L."/>
            <person name="Zhang Z."/>
            <person name="Zhang Y."/>
            <person name="Huang X."/>
            <person name="Su Z."/>
            <person name="Tong W."/>
            <person name="Li J."/>
            <person name="Tong Z."/>
            <person name="Li S."/>
            <person name="Ye J."/>
            <person name="Wang L."/>
            <person name="Fang L."/>
            <person name="Lei T."/>
            <person name="Chen C."/>
            <person name="Chen H."/>
            <person name="Xu Z."/>
            <person name="Li H."/>
            <person name="Huang H."/>
            <person name="Zhang F."/>
            <person name="Xu H."/>
            <person name="Li N."/>
            <person name="Zhao C."/>
            <person name="Li S."/>
            <person name="Dong L."/>
            <person name="Huang Y."/>
            <person name="Li L."/>
            <person name="Xi Y."/>
            <person name="Qi Q."/>
            <person name="Li W."/>
            <person name="Zhang B."/>
            <person name="Hu W."/>
            <person name="Zhang Y."/>
            <person name="Tian X."/>
            <person name="Jiao Y."/>
            <person name="Liang X."/>
            <person name="Jin J."/>
            <person name="Gao L."/>
            <person name="Zheng W."/>
            <person name="Hao B."/>
            <person name="Liu S."/>
            <person name="Wang W."/>
            <person name="Yuan L."/>
            <person name="Cao M."/>
            <person name="McDermott J."/>
            <person name="Samudrala R."/>
            <person name="Wang J."/>
            <person name="Wong G.K."/>
            <person name="Yang H."/>
        </authorList>
    </citation>
    <scope>NUCLEOTIDE SEQUENCE [LARGE SCALE GENOMIC DNA]</scope>
</reference>
<feature type="compositionally biased region" description="Low complexity" evidence="1">
    <location>
        <begin position="50"/>
        <end position="65"/>
    </location>
</feature>
<proteinExistence type="predicted"/>